<keyword evidence="1" id="KW-0808">Transferase</keyword>
<dbReference type="PANTHER" id="PTHR43877">
    <property type="entry name" value="AMINOALKYLPHOSPHONATE N-ACETYLTRANSFERASE-RELATED-RELATED"/>
    <property type="match status" value="1"/>
</dbReference>
<dbReference type="Proteomes" id="UP000027931">
    <property type="component" value="Unassembled WGS sequence"/>
</dbReference>
<evidence type="ECO:0000256" key="1">
    <source>
        <dbReference type="ARBA" id="ARBA00022679"/>
    </source>
</evidence>
<evidence type="ECO:0000313" key="5">
    <source>
        <dbReference type="Proteomes" id="UP000027931"/>
    </source>
</evidence>
<dbReference type="InterPro" id="IPR016181">
    <property type="entry name" value="Acyl_CoA_acyltransferase"/>
</dbReference>
<reference evidence="4 5" key="1">
    <citation type="journal article" date="2013" name="Int. J. Syst. Evol. Microbiol.">
        <title>Tumebacillus flagellatus sp. nov., an alpha-amylase/pullulanase-producing bacterium isolated from cassava wastewater.</title>
        <authorList>
            <person name="Wang Q."/>
            <person name="Xie N."/>
            <person name="Qin Y."/>
            <person name="Shen N."/>
            <person name="Zhu J."/>
            <person name="Mi H."/>
            <person name="Huang R."/>
        </authorList>
    </citation>
    <scope>NUCLEOTIDE SEQUENCE [LARGE SCALE GENOMIC DNA]</scope>
    <source>
        <strain evidence="4 5">GST4</strain>
    </source>
</reference>
<evidence type="ECO:0000256" key="2">
    <source>
        <dbReference type="ARBA" id="ARBA00023315"/>
    </source>
</evidence>
<name>A0A074M4C3_9BACL</name>
<dbReference type="PROSITE" id="PS51186">
    <property type="entry name" value="GNAT"/>
    <property type="match status" value="2"/>
</dbReference>
<dbReference type="AlphaFoldDB" id="A0A074M4C3"/>
<dbReference type="EMBL" id="JMIR01000065">
    <property type="protein sequence ID" value="KEO80857.1"/>
    <property type="molecule type" value="Genomic_DNA"/>
</dbReference>
<keyword evidence="5" id="KW-1185">Reference proteome</keyword>
<accession>A0A074M4C3</accession>
<dbReference type="SUPFAM" id="SSF55729">
    <property type="entry name" value="Acyl-CoA N-acyltransferases (Nat)"/>
    <property type="match status" value="2"/>
</dbReference>
<gene>
    <name evidence="4" type="ORF">EL26_24005</name>
</gene>
<sequence length="287" mass="32474">MIEAFTGSIPPDYQKVSVPEIDYLLQRLPSSVTALGVSRDGEPIGLGVAHQQEQSPTAHLLALTIEERQRRQGHGRLLLRALESSLRQNGVERLSVEYVASSDPLSGEAAFLTTCGFAVPRPGIYIRSGSLSLLHNFLWMKKTTLPPSFAVSAWSTLTEEERAFVKKGSGVWYPSILSPFADEALIDPDRSLVLRYRGEVAGWMMLEAFDSQTVLFKTMFVHRRHQRMARGAALIAEVCHRVLEEQTFQNGILFVEAENEEMVRFMNRHLQHEELQKEVLWRTVKKL</sequence>
<keyword evidence="2" id="KW-0012">Acyltransferase</keyword>
<evidence type="ECO:0000259" key="3">
    <source>
        <dbReference type="PROSITE" id="PS51186"/>
    </source>
</evidence>
<evidence type="ECO:0000313" key="4">
    <source>
        <dbReference type="EMBL" id="KEO80857.1"/>
    </source>
</evidence>
<dbReference type="InterPro" id="IPR000182">
    <property type="entry name" value="GNAT_dom"/>
</dbReference>
<dbReference type="InterPro" id="IPR050832">
    <property type="entry name" value="Bact_Acetyltransf"/>
</dbReference>
<comment type="caution">
    <text evidence="4">The sequence shown here is derived from an EMBL/GenBank/DDBJ whole genome shotgun (WGS) entry which is preliminary data.</text>
</comment>
<dbReference type="Gene3D" id="3.40.630.30">
    <property type="match status" value="2"/>
</dbReference>
<dbReference type="eggNOG" id="COG0456">
    <property type="taxonomic scope" value="Bacteria"/>
</dbReference>
<dbReference type="Pfam" id="PF00583">
    <property type="entry name" value="Acetyltransf_1"/>
    <property type="match status" value="2"/>
</dbReference>
<feature type="domain" description="N-acetyltransferase" evidence="3">
    <location>
        <begin position="152"/>
        <end position="287"/>
    </location>
</feature>
<proteinExistence type="predicted"/>
<feature type="domain" description="N-acetyltransferase" evidence="3">
    <location>
        <begin position="1"/>
        <end position="145"/>
    </location>
</feature>
<protein>
    <recommendedName>
        <fullName evidence="3">N-acetyltransferase domain-containing protein</fullName>
    </recommendedName>
</protein>
<dbReference type="GO" id="GO:0016747">
    <property type="term" value="F:acyltransferase activity, transferring groups other than amino-acyl groups"/>
    <property type="evidence" value="ECO:0007669"/>
    <property type="project" value="InterPro"/>
</dbReference>
<organism evidence="4 5">
    <name type="scientific">Tumebacillus flagellatus</name>
    <dbReference type="NCBI Taxonomy" id="1157490"/>
    <lineage>
        <taxon>Bacteria</taxon>
        <taxon>Bacillati</taxon>
        <taxon>Bacillota</taxon>
        <taxon>Bacilli</taxon>
        <taxon>Bacillales</taxon>
        <taxon>Alicyclobacillaceae</taxon>
        <taxon>Tumebacillus</taxon>
    </lineage>
</organism>
<dbReference type="CDD" id="cd04301">
    <property type="entry name" value="NAT_SF"/>
    <property type="match status" value="1"/>
</dbReference>